<gene>
    <name evidence="2" type="ORF">OSIN01602_LOCUS5730</name>
</gene>
<dbReference type="AlphaFoldDB" id="A0A7S1Z7V7"/>
<keyword evidence="1" id="KW-0732">Signal</keyword>
<organism evidence="2">
    <name type="scientific">Trieres chinensis</name>
    <name type="common">Marine centric diatom</name>
    <name type="synonym">Odontella sinensis</name>
    <dbReference type="NCBI Taxonomy" id="1514140"/>
    <lineage>
        <taxon>Eukaryota</taxon>
        <taxon>Sar</taxon>
        <taxon>Stramenopiles</taxon>
        <taxon>Ochrophyta</taxon>
        <taxon>Bacillariophyta</taxon>
        <taxon>Mediophyceae</taxon>
        <taxon>Biddulphiophycidae</taxon>
        <taxon>Eupodiscales</taxon>
        <taxon>Parodontellaceae</taxon>
        <taxon>Trieres</taxon>
    </lineage>
</organism>
<sequence length="186" mass="20835">MMALLMLLGSLPSSSWASSVKTPESVPVHTYYLSPRNNVISDSPNKTSEEGTIIAMDQSVVGLSADIEGTVIWYDHWEDGYETDLANPSQSSTQVWGDGNPLNGCVEQMREMARGYENYICKSDDADMIDEDEWLLLEVFHWSPKEGGLPFGGGDIVYSSLPIELLREDHRREGQICIVLPHDEYF</sequence>
<name>A0A7S1Z7V7_TRICV</name>
<proteinExistence type="predicted"/>
<feature type="chain" id="PRO_5030571704" evidence="1">
    <location>
        <begin position="18"/>
        <end position="186"/>
    </location>
</feature>
<accession>A0A7S1Z7V7</accession>
<dbReference type="EMBL" id="HBGO01010303">
    <property type="protein sequence ID" value="CAD9330649.1"/>
    <property type="molecule type" value="Transcribed_RNA"/>
</dbReference>
<feature type="signal peptide" evidence="1">
    <location>
        <begin position="1"/>
        <end position="17"/>
    </location>
</feature>
<evidence type="ECO:0000256" key="1">
    <source>
        <dbReference type="SAM" id="SignalP"/>
    </source>
</evidence>
<evidence type="ECO:0000313" key="2">
    <source>
        <dbReference type="EMBL" id="CAD9330649.1"/>
    </source>
</evidence>
<reference evidence="2" key="1">
    <citation type="submission" date="2021-01" db="EMBL/GenBank/DDBJ databases">
        <authorList>
            <person name="Corre E."/>
            <person name="Pelletier E."/>
            <person name="Niang G."/>
            <person name="Scheremetjew M."/>
            <person name="Finn R."/>
            <person name="Kale V."/>
            <person name="Holt S."/>
            <person name="Cochrane G."/>
            <person name="Meng A."/>
            <person name="Brown T."/>
            <person name="Cohen L."/>
        </authorList>
    </citation>
    <scope>NUCLEOTIDE SEQUENCE</scope>
    <source>
        <strain evidence="2">Grunow 1884</strain>
    </source>
</reference>
<protein>
    <submittedName>
        <fullName evidence="2">Uncharacterized protein</fullName>
    </submittedName>
</protein>